<sequence>MIQLLCRTFVLLLFITFSSVWVSEQFAMLDNEKKYDFYEQSEKNSEENNLENKTKTVFIDTIESINCFEYSTFKDKNINSSDLFRAKEYALKNVTPPPKHV</sequence>
<dbReference type="EMBL" id="FODN01000002">
    <property type="protein sequence ID" value="SEN94688.1"/>
    <property type="molecule type" value="Genomic_DNA"/>
</dbReference>
<accession>A0A1H8KQM0</accession>
<name>A0A1H8KQM0_9FLAO</name>
<dbReference type="AlphaFoldDB" id="A0A1H8KQM0"/>
<proteinExistence type="predicted"/>
<dbReference type="Proteomes" id="UP000198657">
    <property type="component" value="Unassembled WGS sequence"/>
</dbReference>
<evidence type="ECO:0000313" key="1">
    <source>
        <dbReference type="EMBL" id="SEN94688.1"/>
    </source>
</evidence>
<protein>
    <submittedName>
        <fullName evidence="1">Uncharacterized protein</fullName>
    </submittedName>
</protein>
<reference evidence="2" key="1">
    <citation type="submission" date="2016-10" db="EMBL/GenBank/DDBJ databases">
        <authorList>
            <person name="Varghese N."/>
            <person name="Submissions S."/>
        </authorList>
    </citation>
    <scope>NUCLEOTIDE SEQUENCE [LARGE SCALE GENOMIC DNA]</scope>
    <source>
        <strain evidence="2">CGMCC 1.8704</strain>
    </source>
</reference>
<gene>
    <name evidence="1" type="ORF">SAMN04487942_1265</name>
</gene>
<keyword evidence="2" id="KW-1185">Reference proteome</keyword>
<organism evidence="1 2">
    <name type="scientific">Flavobacterium sinopsychrotolerans</name>
    <dbReference type="NCBI Taxonomy" id="604089"/>
    <lineage>
        <taxon>Bacteria</taxon>
        <taxon>Pseudomonadati</taxon>
        <taxon>Bacteroidota</taxon>
        <taxon>Flavobacteriia</taxon>
        <taxon>Flavobacteriales</taxon>
        <taxon>Flavobacteriaceae</taxon>
        <taxon>Flavobacterium</taxon>
    </lineage>
</organism>
<evidence type="ECO:0000313" key="2">
    <source>
        <dbReference type="Proteomes" id="UP000198657"/>
    </source>
</evidence>
<dbReference type="RefSeq" id="WP_143056056.1">
    <property type="nucleotide sequence ID" value="NZ_CBCSFM010000003.1"/>
</dbReference>
<dbReference type="OrthoDB" id="1367361at2"/>